<dbReference type="InterPro" id="IPR047057">
    <property type="entry name" value="MerR_fam"/>
</dbReference>
<name>A0A0R2P023_9LACO</name>
<keyword evidence="4" id="KW-1185">Reference proteome</keyword>
<organism evidence="3 4">
    <name type="scientific">Lactiplantibacillus fabifermentans DSM 21115</name>
    <dbReference type="NCBI Taxonomy" id="1413187"/>
    <lineage>
        <taxon>Bacteria</taxon>
        <taxon>Bacillati</taxon>
        <taxon>Bacillota</taxon>
        <taxon>Bacilli</taxon>
        <taxon>Lactobacillales</taxon>
        <taxon>Lactobacillaceae</taxon>
        <taxon>Lactiplantibacillus</taxon>
    </lineage>
</organism>
<dbReference type="SUPFAM" id="SSF46955">
    <property type="entry name" value="Putative DNA-binding domain"/>
    <property type="match status" value="1"/>
</dbReference>
<reference evidence="3 4" key="1">
    <citation type="journal article" date="2015" name="Genome Announc.">
        <title>Expanding the biotechnology potential of lactobacilli through comparative genomics of 213 strains and associated genera.</title>
        <authorList>
            <person name="Sun Z."/>
            <person name="Harris H.M."/>
            <person name="McCann A."/>
            <person name="Guo C."/>
            <person name="Argimon S."/>
            <person name="Zhang W."/>
            <person name="Yang X."/>
            <person name="Jeffery I.B."/>
            <person name="Cooney J.C."/>
            <person name="Kagawa T.F."/>
            <person name="Liu W."/>
            <person name="Song Y."/>
            <person name="Salvetti E."/>
            <person name="Wrobel A."/>
            <person name="Rasinkangas P."/>
            <person name="Parkhill J."/>
            <person name="Rea M.C."/>
            <person name="O'Sullivan O."/>
            <person name="Ritari J."/>
            <person name="Douillard F.P."/>
            <person name="Paul Ross R."/>
            <person name="Yang R."/>
            <person name="Briner A.E."/>
            <person name="Felis G.E."/>
            <person name="de Vos W.M."/>
            <person name="Barrangou R."/>
            <person name="Klaenhammer T.R."/>
            <person name="Caufield P.W."/>
            <person name="Cui Y."/>
            <person name="Zhang H."/>
            <person name="O'Toole P.W."/>
        </authorList>
    </citation>
    <scope>NUCLEOTIDE SEQUENCE [LARGE SCALE GENOMIC DNA]</scope>
    <source>
        <strain evidence="3 4">DSM 21115</strain>
    </source>
</reference>
<gene>
    <name evidence="3" type="ORF">DY78_GL001314</name>
</gene>
<protein>
    <recommendedName>
        <fullName evidence="2">HTH merR-type domain-containing protein</fullName>
    </recommendedName>
</protein>
<dbReference type="GO" id="GO:0003677">
    <property type="term" value="F:DNA binding"/>
    <property type="evidence" value="ECO:0007669"/>
    <property type="project" value="UniProtKB-KW"/>
</dbReference>
<keyword evidence="1" id="KW-0238">DNA-binding</keyword>
<evidence type="ECO:0000313" key="3">
    <source>
        <dbReference type="EMBL" id="KRO29149.1"/>
    </source>
</evidence>
<evidence type="ECO:0000256" key="1">
    <source>
        <dbReference type="ARBA" id="ARBA00023125"/>
    </source>
</evidence>
<dbReference type="InterPro" id="IPR000551">
    <property type="entry name" value="MerR-type_HTH_dom"/>
</dbReference>
<dbReference type="Gene3D" id="1.10.1660.10">
    <property type="match status" value="1"/>
</dbReference>
<dbReference type="Proteomes" id="UP000050920">
    <property type="component" value="Unassembled WGS sequence"/>
</dbReference>
<dbReference type="GO" id="GO:0003700">
    <property type="term" value="F:DNA-binding transcription factor activity"/>
    <property type="evidence" value="ECO:0007669"/>
    <property type="project" value="InterPro"/>
</dbReference>
<feature type="domain" description="HTH merR-type" evidence="2">
    <location>
        <begin position="4"/>
        <end position="73"/>
    </location>
</feature>
<dbReference type="InterPro" id="IPR009061">
    <property type="entry name" value="DNA-bd_dom_put_sf"/>
</dbReference>
<dbReference type="SMART" id="SM00422">
    <property type="entry name" value="HTH_MERR"/>
    <property type="match status" value="1"/>
</dbReference>
<evidence type="ECO:0000259" key="2">
    <source>
        <dbReference type="PROSITE" id="PS50937"/>
    </source>
</evidence>
<comment type="caution">
    <text evidence="3">The sequence shown here is derived from an EMBL/GenBank/DDBJ whole genome shotgun (WGS) entry which is preliminary data.</text>
</comment>
<dbReference type="PROSITE" id="PS50937">
    <property type="entry name" value="HTH_MERR_2"/>
    <property type="match status" value="1"/>
</dbReference>
<dbReference type="PRINTS" id="PR00040">
    <property type="entry name" value="HTHMERR"/>
</dbReference>
<dbReference type="PANTHER" id="PTHR30204">
    <property type="entry name" value="REDOX-CYCLING DRUG-SENSING TRANSCRIPTIONAL ACTIVATOR SOXR"/>
    <property type="match status" value="1"/>
</dbReference>
<evidence type="ECO:0000313" key="4">
    <source>
        <dbReference type="Proteomes" id="UP000050920"/>
    </source>
</evidence>
<dbReference type="EMBL" id="AYGX02000017">
    <property type="protein sequence ID" value="KRO29149.1"/>
    <property type="molecule type" value="Genomic_DNA"/>
</dbReference>
<dbReference type="AlphaFoldDB" id="A0A0R2P023"/>
<dbReference type="PROSITE" id="PS00552">
    <property type="entry name" value="HTH_MERR_1"/>
    <property type="match status" value="1"/>
</dbReference>
<proteinExistence type="predicted"/>
<accession>A0A0R2P023</accession>
<sequence length="179" mass="19864">MTMTYSIGEVAEKCGVTVPTLRFYEKEGLLPAIARDAAGRRQFSDHDLELVLQIVNLKRADASLDEIAHFLDLYTAGSATLPARAAFFAQRADALQAQVERLHITQVYVQYKQWYYDQAEAVGGVEHLDETQPELTQRFGHYLTQTGQTAARETLTAVLAKYPAGLCAVDLDTLLVAEN</sequence>
<dbReference type="Pfam" id="PF13411">
    <property type="entry name" value="MerR_1"/>
    <property type="match status" value="1"/>
</dbReference>
<dbReference type="PANTHER" id="PTHR30204:SF83">
    <property type="entry name" value="TRANSCRIPTIONAL REGULATOR, MERR FAMILY"/>
    <property type="match status" value="1"/>
</dbReference>
<dbReference type="CDD" id="cd01109">
    <property type="entry name" value="HTH_YyaN"/>
    <property type="match status" value="1"/>
</dbReference>